<feature type="region of interest" description="Disordered" evidence="2">
    <location>
        <begin position="76"/>
        <end position="101"/>
    </location>
</feature>
<evidence type="ECO:0000259" key="3">
    <source>
        <dbReference type="Pfam" id="PF14160"/>
    </source>
</evidence>
<dbReference type="AlphaFoldDB" id="A0A1B6JG70"/>
<feature type="region of interest" description="Disordered" evidence="2">
    <location>
        <begin position="128"/>
        <end position="178"/>
    </location>
</feature>
<sequence length="394" mass="43347">MAATSMRAHTHTPLQTINRGNHFMRPLRSSINGKQKSAVELLQESKCLYVKSETVLDHHQQLKSSSPDHLYSSIVKVRGPPVPPKSAQLRRSYNASASSTDQLQAKLRKLLNADSKENLIEDSNIVQEVKRSPQHYRRSNSQKQTQQRSNHQVCPVHHKSLPDLHTGAETSSDSSEPASCEYVLYTNRKCSSPRQSTNDEISVESSTSRSKRLSSQASSRSRSQSGSSRHGVALTSPVKSSVSYGGSATKTEYRRPETLWTMSDEGDCEEGTRLRPILRSKSDVGRRYTKLTPVPQPPPTPADLDTFFEQLGLNSSDFKLMTKTSSQASSPVFFSDTSSVDSLSLCVAQQSAGGSEGATNPVSEVPSIVERNARIIKWLCNCRKAQLTIPSGVS</sequence>
<feature type="domain" description="Centrosome-associated FAM110 C-terminal" evidence="3">
    <location>
        <begin position="302"/>
        <end position="385"/>
    </location>
</feature>
<evidence type="ECO:0000256" key="1">
    <source>
        <dbReference type="ARBA" id="ARBA00010576"/>
    </source>
</evidence>
<dbReference type="PANTHER" id="PTHR14758">
    <property type="entry name" value="AGAP005440-PA"/>
    <property type="match status" value="1"/>
</dbReference>
<feature type="compositionally biased region" description="Polar residues" evidence="2">
    <location>
        <begin position="190"/>
        <end position="200"/>
    </location>
</feature>
<accession>A0A1B6JG70</accession>
<dbReference type="Pfam" id="PF14160">
    <property type="entry name" value="FAM110_C"/>
    <property type="match status" value="1"/>
</dbReference>
<dbReference type="InterPro" id="IPR025741">
    <property type="entry name" value="FAM110_C"/>
</dbReference>
<feature type="compositionally biased region" description="Polar residues" evidence="2">
    <location>
        <begin position="168"/>
        <end position="177"/>
    </location>
</feature>
<feature type="region of interest" description="Disordered" evidence="2">
    <location>
        <begin position="190"/>
        <end position="250"/>
    </location>
</feature>
<dbReference type="PANTHER" id="PTHR14758:SF1">
    <property type="entry name" value="CENTROSOME-ASSOCIATED FAM110 C-TERMINAL DOMAIN-CONTAINING PROTEIN"/>
    <property type="match status" value="1"/>
</dbReference>
<feature type="compositionally biased region" description="Low complexity" evidence="2">
    <location>
        <begin position="203"/>
        <end position="229"/>
    </location>
</feature>
<feature type="compositionally biased region" description="Polar residues" evidence="2">
    <location>
        <begin position="141"/>
        <end position="152"/>
    </location>
</feature>
<gene>
    <name evidence="4" type="ORF">g.21990</name>
</gene>
<evidence type="ECO:0000313" key="4">
    <source>
        <dbReference type="EMBL" id="JAS97873.1"/>
    </source>
</evidence>
<proteinExistence type="inferred from homology"/>
<protein>
    <recommendedName>
        <fullName evidence="3">Centrosome-associated FAM110 C-terminal domain-containing protein</fullName>
    </recommendedName>
</protein>
<reference evidence="4" key="1">
    <citation type="submission" date="2015-11" db="EMBL/GenBank/DDBJ databases">
        <title>De novo transcriptome assembly of four potential Pierce s Disease insect vectors from Arizona vineyards.</title>
        <authorList>
            <person name="Tassone E.E."/>
        </authorList>
    </citation>
    <scope>NUCLEOTIDE SEQUENCE</scope>
</reference>
<name>A0A1B6JG70_9HEMI</name>
<feature type="compositionally biased region" description="Polar residues" evidence="2">
    <location>
        <begin position="89"/>
        <end position="101"/>
    </location>
</feature>
<comment type="similarity">
    <text evidence="1">Belongs to the FAM110 family.</text>
</comment>
<evidence type="ECO:0000256" key="2">
    <source>
        <dbReference type="SAM" id="MobiDB-lite"/>
    </source>
</evidence>
<feature type="region of interest" description="Disordered" evidence="2">
    <location>
        <begin position="1"/>
        <end position="22"/>
    </location>
</feature>
<dbReference type="EMBL" id="GECU01009833">
    <property type="protein sequence ID" value="JAS97873.1"/>
    <property type="molecule type" value="Transcribed_RNA"/>
</dbReference>
<dbReference type="InterPro" id="IPR025740">
    <property type="entry name" value="FAM110"/>
</dbReference>
<organism evidence="4">
    <name type="scientific">Homalodisca liturata</name>
    <dbReference type="NCBI Taxonomy" id="320908"/>
    <lineage>
        <taxon>Eukaryota</taxon>
        <taxon>Metazoa</taxon>
        <taxon>Ecdysozoa</taxon>
        <taxon>Arthropoda</taxon>
        <taxon>Hexapoda</taxon>
        <taxon>Insecta</taxon>
        <taxon>Pterygota</taxon>
        <taxon>Neoptera</taxon>
        <taxon>Paraneoptera</taxon>
        <taxon>Hemiptera</taxon>
        <taxon>Auchenorrhyncha</taxon>
        <taxon>Membracoidea</taxon>
        <taxon>Cicadellidae</taxon>
        <taxon>Cicadellinae</taxon>
        <taxon>Proconiini</taxon>
        <taxon>Homalodisca</taxon>
    </lineage>
</organism>
<feature type="compositionally biased region" description="Polar residues" evidence="2">
    <location>
        <begin position="237"/>
        <end position="250"/>
    </location>
</feature>